<feature type="region of interest" description="Disordered" evidence="1">
    <location>
        <begin position="118"/>
        <end position="267"/>
    </location>
</feature>
<feature type="compositionally biased region" description="Basic and acidic residues" evidence="1">
    <location>
        <begin position="647"/>
        <end position="659"/>
    </location>
</feature>
<dbReference type="HOGENOM" id="CLU_020877_1_0_1"/>
<feature type="compositionally biased region" description="Polar residues" evidence="1">
    <location>
        <begin position="146"/>
        <end position="161"/>
    </location>
</feature>
<accession>A0A0C2X3I8</accession>
<feature type="compositionally biased region" description="Low complexity" evidence="1">
    <location>
        <begin position="213"/>
        <end position="229"/>
    </location>
</feature>
<feature type="compositionally biased region" description="Basic and acidic residues" evidence="1">
    <location>
        <begin position="120"/>
        <end position="140"/>
    </location>
</feature>
<protein>
    <submittedName>
        <fullName evidence="3">Uncharacterized protein</fullName>
    </submittedName>
</protein>
<name>A0A0C2X3I8_AMAMK</name>
<feature type="transmembrane region" description="Helical" evidence="2">
    <location>
        <begin position="543"/>
        <end position="574"/>
    </location>
</feature>
<feature type="compositionally biased region" description="Basic and acidic residues" evidence="1">
    <location>
        <begin position="694"/>
        <end position="713"/>
    </location>
</feature>
<feature type="compositionally biased region" description="Basic and acidic residues" evidence="1">
    <location>
        <begin position="199"/>
        <end position="208"/>
    </location>
</feature>
<dbReference type="AlphaFoldDB" id="A0A0C2X3I8"/>
<sequence length="731" mass="80337">MDSRVGKPPSRALNTNITQFPPVKDGNGPARQSPGNDTNSVSGPVLNVSPSTPAEEPPRYLGSLGKSGARAASSTPASLSRNRGRAIAPGISNNSLRATIDDAVSLSSLAISGIELKAFGSDKHSREPSTFKGPEPEQQRAVDTTYRASANNAQQETSPQRVSFDHPPTPAVTDKRNISRPLRKSDPVRPPSPFLRALGYRDRPKDNSSPKARSNSPSPSQPRSRATSPLRLIQQWSSNLHRTRSADEPFVPINPFKGRKGKSTIQKPCKDCLSKRGQQHGHGARGSPMPNIKNLSSDDSVYECDHIVQFTTITETADAIRLFFIDTLPRYIYLNLLLRLPALYFSRVAKIFEDAELSKPDVQRMIEAGGGGGFFSLPSRSEHGLLSPSHAGSEPRPRAAESRAVSPEALAAGVRISSQVAIAPASQVLNNQPLPCPDDWALPLVSPALLRFKASWETFIDSLMKEWKTLNVVSALLLSAIISIFQTNASSDAVIRNTAFMSLVCALMSLSYGCMYIIRFGSMKSMYQASRWAEEARKSKTSLWWNVWVFLAMPSVWLAWSMMWFIASILSFVWRTGSVNDPSQPPPLSFTMVLIPRIVISSVFLLGLLYFILIVWTLHRYSGSHGGMRGLFNTRMDADFQNSKGYEAAERRERRDHDLNPAAAAVGAVDSKTEWRGRERERKPSGSGAMRTEGGIHDNAFGERRKNETDEVQREGEVLRVVGLGLTTGEV</sequence>
<dbReference type="OrthoDB" id="3062801at2759"/>
<evidence type="ECO:0000256" key="2">
    <source>
        <dbReference type="SAM" id="Phobius"/>
    </source>
</evidence>
<keyword evidence="4" id="KW-1185">Reference proteome</keyword>
<feature type="compositionally biased region" description="Polar residues" evidence="1">
    <location>
        <begin position="72"/>
        <end position="81"/>
    </location>
</feature>
<dbReference type="InParanoid" id="A0A0C2X3I8"/>
<keyword evidence="2" id="KW-0472">Membrane</keyword>
<keyword evidence="2" id="KW-0812">Transmembrane</keyword>
<keyword evidence="2" id="KW-1133">Transmembrane helix</keyword>
<gene>
    <name evidence="3" type="ORF">M378DRAFT_127765</name>
</gene>
<dbReference type="Proteomes" id="UP000054549">
    <property type="component" value="Unassembled WGS sequence"/>
</dbReference>
<feature type="transmembrane region" description="Helical" evidence="2">
    <location>
        <begin position="594"/>
        <end position="618"/>
    </location>
</feature>
<feature type="compositionally biased region" description="Polar residues" evidence="1">
    <location>
        <begin position="33"/>
        <end position="52"/>
    </location>
</feature>
<feature type="region of interest" description="Disordered" evidence="1">
    <location>
        <begin position="1"/>
        <end position="91"/>
    </location>
</feature>
<proteinExistence type="predicted"/>
<dbReference type="EMBL" id="KN818260">
    <property type="protein sequence ID" value="KIL63288.1"/>
    <property type="molecule type" value="Genomic_DNA"/>
</dbReference>
<feature type="compositionally biased region" description="Basic and acidic residues" evidence="1">
    <location>
        <begin position="173"/>
        <end position="187"/>
    </location>
</feature>
<feature type="compositionally biased region" description="Basic and acidic residues" evidence="1">
    <location>
        <begin position="671"/>
        <end position="684"/>
    </location>
</feature>
<reference evidence="3 4" key="1">
    <citation type="submission" date="2014-04" db="EMBL/GenBank/DDBJ databases">
        <title>Evolutionary Origins and Diversification of the Mycorrhizal Mutualists.</title>
        <authorList>
            <consortium name="DOE Joint Genome Institute"/>
            <consortium name="Mycorrhizal Genomics Consortium"/>
            <person name="Kohler A."/>
            <person name="Kuo A."/>
            <person name="Nagy L.G."/>
            <person name="Floudas D."/>
            <person name="Copeland A."/>
            <person name="Barry K.W."/>
            <person name="Cichocki N."/>
            <person name="Veneault-Fourrey C."/>
            <person name="LaButti K."/>
            <person name="Lindquist E.A."/>
            <person name="Lipzen A."/>
            <person name="Lundell T."/>
            <person name="Morin E."/>
            <person name="Murat C."/>
            <person name="Riley R."/>
            <person name="Ohm R."/>
            <person name="Sun H."/>
            <person name="Tunlid A."/>
            <person name="Henrissat B."/>
            <person name="Grigoriev I.V."/>
            <person name="Hibbett D.S."/>
            <person name="Martin F."/>
        </authorList>
    </citation>
    <scope>NUCLEOTIDE SEQUENCE [LARGE SCALE GENOMIC DNA]</scope>
    <source>
        <strain evidence="3 4">Koide BX008</strain>
    </source>
</reference>
<evidence type="ECO:0000313" key="4">
    <source>
        <dbReference type="Proteomes" id="UP000054549"/>
    </source>
</evidence>
<evidence type="ECO:0000313" key="3">
    <source>
        <dbReference type="EMBL" id="KIL63288.1"/>
    </source>
</evidence>
<evidence type="ECO:0000256" key="1">
    <source>
        <dbReference type="SAM" id="MobiDB-lite"/>
    </source>
</evidence>
<feature type="transmembrane region" description="Helical" evidence="2">
    <location>
        <begin position="499"/>
        <end position="522"/>
    </location>
</feature>
<feature type="region of interest" description="Disordered" evidence="1">
    <location>
        <begin position="646"/>
        <end position="713"/>
    </location>
</feature>
<organism evidence="3 4">
    <name type="scientific">Amanita muscaria (strain Koide BX008)</name>
    <dbReference type="NCBI Taxonomy" id="946122"/>
    <lineage>
        <taxon>Eukaryota</taxon>
        <taxon>Fungi</taxon>
        <taxon>Dikarya</taxon>
        <taxon>Basidiomycota</taxon>
        <taxon>Agaricomycotina</taxon>
        <taxon>Agaricomycetes</taxon>
        <taxon>Agaricomycetidae</taxon>
        <taxon>Agaricales</taxon>
        <taxon>Pluteineae</taxon>
        <taxon>Amanitaceae</taxon>
        <taxon>Amanita</taxon>
    </lineage>
</organism>